<dbReference type="EMBL" id="RQET01000014">
    <property type="protein sequence ID" value="TGK06241.1"/>
    <property type="molecule type" value="Genomic_DNA"/>
</dbReference>
<dbReference type="SUPFAM" id="SSF52317">
    <property type="entry name" value="Class I glutamine amidotransferase-like"/>
    <property type="match status" value="1"/>
</dbReference>
<dbReference type="InterPro" id="IPR044992">
    <property type="entry name" value="ChyE-like"/>
</dbReference>
<keyword evidence="3" id="KW-1185">Reference proteome</keyword>
<comment type="caution">
    <text evidence="2">The sequence shown here is derived from an EMBL/GenBank/DDBJ whole genome shotgun (WGS) entry which is preliminary data.</text>
</comment>
<dbReference type="PANTHER" id="PTHR42695:SF5">
    <property type="entry name" value="GLUTAMINE AMIDOTRANSFERASE YLR126C-RELATED"/>
    <property type="match status" value="1"/>
</dbReference>
<evidence type="ECO:0000313" key="3">
    <source>
        <dbReference type="Proteomes" id="UP000298458"/>
    </source>
</evidence>
<accession>A0A4R9G4H8</accession>
<name>A0A4R9G4H8_9LEPT</name>
<dbReference type="Gene3D" id="3.40.50.880">
    <property type="match status" value="1"/>
</dbReference>
<keyword evidence="2" id="KW-0808">Transferase</keyword>
<dbReference type="PANTHER" id="PTHR42695">
    <property type="entry name" value="GLUTAMINE AMIDOTRANSFERASE YLR126C-RELATED"/>
    <property type="match status" value="1"/>
</dbReference>
<keyword evidence="2" id="KW-0315">Glutamine amidotransferase</keyword>
<dbReference type="OrthoDB" id="9813383at2"/>
<dbReference type="InterPro" id="IPR029062">
    <property type="entry name" value="Class_I_gatase-like"/>
</dbReference>
<dbReference type="CDD" id="cd01741">
    <property type="entry name" value="GATase1_1"/>
    <property type="match status" value="1"/>
</dbReference>
<dbReference type="FunFam" id="3.40.50.880:FF:000033">
    <property type="entry name" value="Glutamine amidotransferase class-I"/>
    <property type="match status" value="1"/>
</dbReference>
<protein>
    <submittedName>
        <fullName evidence="2">Type 1 glutamine amidotransferase</fullName>
    </submittedName>
</protein>
<dbReference type="GO" id="GO:0005829">
    <property type="term" value="C:cytosol"/>
    <property type="evidence" value="ECO:0007669"/>
    <property type="project" value="TreeGrafter"/>
</dbReference>
<dbReference type="AlphaFoldDB" id="A0A4R9G4H8"/>
<organism evidence="2 3">
    <name type="scientific">Leptospira fletcheri</name>
    <dbReference type="NCBI Taxonomy" id="2484981"/>
    <lineage>
        <taxon>Bacteria</taxon>
        <taxon>Pseudomonadati</taxon>
        <taxon>Spirochaetota</taxon>
        <taxon>Spirochaetia</taxon>
        <taxon>Leptospirales</taxon>
        <taxon>Leptospiraceae</taxon>
        <taxon>Leptospira</taxon>
    </lineage>
</organism>
<dbReference type="Pfam" id="PF00117">
    <property type="entry name" value="GATase"/>
    <property type="match status" value="1"/>
</dbReference>
<gene>
    <name evidence="2" type="ORF">EHO60_16790</name>
</gene>
<dbReference type="RefSeq" id="WP_135769369.1">
    <property type="nucleotide sequence ID" value="NZ_RQET01000014.1"/>
</dbReference>
<proteinExistence type="predicted"/>
<evidence type="ECO:0000259" key="1">
    <source>
        <dbReference type="Pfam" id="PF00117"/>
    </source>
</evidence>
<sequence length="238" mass="26736">MRCLVVRFKDCEGPGTLLDCLRERNYRITYHNAYDPHVHLMPDAHQVFDLVVFLGGPQTVHDPAQEAFFSPWLELASHLVRMENRKVIGICLGSQILAKVLGAKVYTGAKGPEVGFSDVRLVNGSHSRFSKLNGKASFPAFHLHEDVFDLPAGAELILEGKEYPNQMFSWKGRIFGIQCHLEVTAPMLEVWKNVHSEFIRKAGWKPGPEVGLQRSQMEEAGRIIFEGILDAGPDFPKL</sequence>
<dbReference type="InterPro" id="IPR017926">
    <property type="entry name" value="GATASE"/>
</dbReference>
<dbReference type="GO" id="GO:0016740">
    <property type="term" value="F:transferase activity"/>
    <property type="evidence" value="ECO:0007669"/>
    <property type="project" value="UniProtKB-KW"/>
</dbReference>
<evidence type="ECO:0000313" key="2">
    <source>
        <dbReference type="EMBL" id="TGK06241.1"/>
    </source>
</evidence>
<dbReference type="Proteomes" id="UP000298458">
    <property type="component" value="Unassembled WGS sequence"/>
</dbReference>
<reference evidence="2" key="1">
    <citation type="journal article" date="2019" name="PLoS Negl. Trop. Dis.">
        <title>Revisiting the worldwide diversity of Leptospira species in the environment.</title>
        <authorList>
            <person name="Vincent A.T."/>
            <person name="Schiettekatte O."/>
            <person name="Bourhy P."/>
            <person name="Veyrier F.J."/>
            <person name="Picardeau M."/>
        </authorList>
    </citation>
    <scope>NUCLEOTIDE SEQUENCE [LARGE SCALE GENOMIC DNA]</scope>
    <source>
        <strain evidence="2">SSW15</strain>
    </source>
</reference>
<feature type="domain" description="Glutamine amidotransferase" evidence="1">
    <location>
        <begin position="17"/>
        <end position="184"/>
    </location>
</feature>